<feature type="compositionally biased region" description="Basic residues" evidence="1">
    <location>
        <begin position="491"/>
        <end position="510"/>
    </location>
</feature>
<keyword evidence="3" id="KW-1185">Reference proteome</keyword>
<protein>
    <submittedName>
        <fullName evidence="2">Uncharacterized protein</fullName>
    </submittedName>
</protein>
<feature type="region of interest" description="Disordered" evidence="1">
    <location>
        <begin position="698"/>
        <end position="750"/>
    </location>
</feature>
<feature type="region of interest" description="Disordered" evidence="1">
    <location>
        <begin position="558"/>
        <end position="579"/>
    </location>
</feature>
<feature type="region of interest" description="Disordered" evidence="1">
    <location>
        <begin position="489"/>
        <end position="524"/>
    </location>
</feature>
<feature type="compositionally biased region" description="Basic and acidic residues" evidence="1">
    <location>
        <begin position="350"/>
        <end position="360"/>
    </location>
</feature>
<proteinExistence type="predicted"/>
<name>A0AAW1R7S9_9CHLO</name>
<feature type="region of interest" description="Disordered" evidence="1">
    <location>
        <begin position="396"/>
        <end position="428"/>
    </location>
</feature>
<evidence type="ECO:0000313" key="3">
    <source>
        <dbReference type="Proteomes" id="UP001489004"/>
    </source>
</evidence>
<dbReference type="AlphaFoldDB" id="A0AAW1R7S9"/>
<organism evidence="2 3">
    <name type="scientific">[Myrmecia] bisecta</name>
    <dbReference type="NCBI Taxonomy" id="41462"/>
    <lineage>
        <taxon>Eukaryota</taxon>
        <taxon>Viridiplantae</taxon>
        <taxon>Chlorophyta</taxon>
        <taxon>core chlorophytes</taxon>
        <taxon>Trebouxiophyceae</taxon>
        <taxon>Trebouxiales</taxon>
        <taxon>Trebouxiaceae</taxon>
        <taxon>Myrmecia</taxon>
    </lineage>
</organism>
<reference evidence="2 3" key="1">
    <citation type="journal article" date="2024" name="Nat. Commun.">
        <title>Phylogenomics reveals the evolutionary origins of lichenization in chlorophyte algae.</title>
        <authorList>
            <person name="Puginier C."/>
            <person name="Libourel C."/>
            <person name="Otte J."/>
            <person name="Skaloud P."/>
            <person name="Haon M."/>
            <person name="Grisel S."/>
            <person name="Petersen M."/>
            <person name="Berrin J.G."/>
            <person name="Delaux P.M."/>
            <person name="Dal Grande F."/>
            <person name="Keller J."/>
        </authorList>
    </citation>
    <scope>NUCLEOTIDE SEQUENCE [LARGE SCALE GENOMIC DNA]</scope>
    <source>
        <strain evidence="2 3">SAG 2043</strain>
    </source>
</reference>
<feature type="region of interest" description="Disordered" evidence="1">
    <location>
        <begin position="316"/>
        <end position="364"/>
    </location>
</feature>
<sequence length="750" mass="80261">MKVAQRLRNVQRFQNTCLAGRPGTTVRALSTSALAQTSHQEILIEYENRNHESSWPYIHAMQVVAVDPAPLVDDLAQPAVPTEEADPHFNLQAAVLGNGDVVSQHEARAEALSGTTNCNAAQRDHSTASVPQQILEGLAGIANAARHIIPTPSKAQQGTAQQEGNIWEVPIYANYQQPRYCADEVLAAYRQREAATIVCSTHGRSLQAEKVRVRSRVGAVRGVKAMKAFEMPLDDELEPPAYTNYDQRRYGAREAGNTPRAAAFHSLAPAGRGAGPAGLAWVAAQHSTQQPAMREYHVGARSCGFFKRRPRCTRFATQAAKPGRSSSSSSSSSSSTSGSSSSSSDSGPDDNVKAEGDLGHRPRRVNTYFATQAALGILNEEKSTLPPSLYSTISDLSSASESDSADDSATPGHIAFSSPAGAPADPQLDFEAQTRPWPRAVFSSRPLHARPFSTSAAAAVRVAGTEATEAGTDRDPALAAMSEAANEAVRRGKQHAVRHGKRGGTHHTRGGRGNTSVDVQEGPNPVPFDNYMADGFTPMPAEFVKAVEEAACQDCGERDADHQYHPNKKAGSASASDDSKLQDRFAHSFVTSQAAHDAYQGSYVADTARAMQQMRNEGLRAGKTPEEIHEDLIHLAEEIAVEAVDFPEDIHRDLIALAEKMAVNPFSGVVLGPADEADPPTYLTIDELKELGLPIPPECDSDGQASDRIGRAAARQEAAKSAYGPSPGEDPTKLCAPDCSNVVYHDPPRH</sequence>
<comment type="caution">
    <text evidence="2">The sequence shown here is derived from an EMBL/GenBank/DDBJ whole genome shotgun (WGS) entry which is preliminary data.</text>
</comment>
<evidence type="ECO:0000313" key="2">
    <source>
        <dbReference type="EMBL" id="KAK9829704.1"/>
    </source>
</evidence>
<evidence type="ECO:0000256" key="1">
    <source>
        <dbReference type="SAM" id="MobiDB-lite"/>
    </source>
</evidence>
<dbReference type="Proteomes" id="UP001489004">
    <property type="component" value="Unassembled WGS sequence"/>
</dbReference>
<accession>A0AAW1R7S9</accession>
<feature type="compositionally biased region" description="Low complexity" evidence="1">
    <location>
        <begin position="325"/>
        <end position="346"/>
    </location>
</feature>
<gene>
    <name evidence="2" type="ORF">WJX72_007446</name>
</gene>
<feature type="compositionally biased region" description="Low complexity" evidence="1">
    <location>
        <begin position="712"/>
        <end position="722"/>
    </location>
</feature>
<dbReference type="EMBL" id="JALJOR010000001">
    <property type="protein sequence ID" value="KAK9829704.1"/>
    <property type="molecule type" value="Genomic_DNA"/>
</dbReference>